<feature type="active site" description="Proton donor/acceptor" evidence="10">
    <location>
        <position position="16"/>
    </location>
</feature>
<dbReference type="GeneID" id="16998037"/>
<evidence type="ECO:0000256" key="3">
    <source>
        <dbReference type="ARBA" id="ARBA00009736"/>
    </source>
</evidence>
<dbReference type="GO" id="GO:0006013">
    <property type="term" value="P:mannose metabolic process"/>
    <property type="evidence" value="ECO:0007669"/>
    <property type="project" value="TreeGrafter"/>
</dbReference>
<evidence type="ECO:0000256" key="13">
    <source>
        <dbReference type="RuleBase" id="RU361118"/>
    </source>
</evidence>
<keyword evidence="8 12" id="KW-0460">Magnesium</keyword>
<dbReference type="GO" id="GO:0046872">
    <property type="term" value="F:metal ion binding"/>
    <property type="evidence" value="ECO:0007669"/>
    <property type="project" value="UniProtKB-KW"/>
</dbReference>
<dbReference type="OMA" id="ISHRVYT"/>
<proteinExistence type="inferred from homology"/>
<feature type="binding site" evidence="12">
    <location>
        <position position="223"/>
    </location>
    <ligand>
        <name>Mg(2+)</name>
        <dbReference type="ChEBI" id="CHEBI:18420"/>
        <label>1</label>
    </ligand>
</feature>
<feature type="binding site" evidence="12">
    <location>
        <position position="211"/>
    </location>
    <ligand>
        <name>Mg(2+)</name>
        <dbReference type="ChEBI" id="CHEBI:18420"/>
        <label>1</label>
    </ligand>
</feature>
<sequence length="261" mass="29664">MSTVKDSRTIVLFDVDGTLTKPRNRVTTKVLAVLRALLQVVAVGFIGGSRIGLIEEQLGAEILKEVDYVFAENGLKTFQHGELLASTSLLEAVGEAKLQEFINFCLHYIADLKIPQKRGTFIEFRTGMLNISPIGRNCSQAERDEFEAYDKEHHIREQMIEHLRERFKHLNFVYSIGGQISFDVMPQGWTKEYALRFLPEKEYSRIVFIGDKCFEGGNDWEIFSHPRVEGYAVQNPGETIVVLRKLFPQIETLLDPAVLAA</sequence>
<dbReference type="InterPro" id="IPR006379">
    <property type="entry name" value="HAD-SF_hydro_IIB"/>
</dbReference>
<dbReference type="Gramene" id="CMT314CT">
    <property type="protein sequence ID" value="CMT314CT"/>
    <property type="gene ID" value="CMT314C"/>
</dbReference>
<dbReference type="SFLD" id="SFLDG01140">
    <property type="entry name" value="C2.B:_Phosphomannomutase_and_P"/>
    <property type="match status" value="1"/>
</dbReference>
<dbReference type="PANTHER" id="PTHR10466:SF0">
    <property type="entry name" value="PHOSPHOMANNOMUTASE"/>
    <property type="match status" value="1"/>
</dbReference>
<feature type="binding site" evidence="11">
    <location>
        <position position="143"/>
    </location>
    <ligand>
        <name>alpha-D-mannose 1-phosphate</name>
        <dbReference type="ChEBI" id="CHEBI:58409"/>
    </ligand>
</feature>
<evidence type="ECO:0000256" key="4">
    <source>
        <dbReference type="ARBA" id="ARBA00011738"/>
    </source>
</evidence>
<dbReference type="Pfam" id="PF03332">
    <property type="entry name" value="PMM"/>
    <property type="match status" value="1"/>
</dbReference>
<dbReference type="CDD" id="cd02585">
    <property type="entry name" value="HAD_PMM"/>
    <property type="match status" value="1"/>
</dbReference>
<keyword evidence="9 13" id="KW-0413">Isomerase</keyword>
<feature type="binding site" evidence="12">
    <location>
        <position position="14"/>
    </location>
    <ligand>
        <name>Mg(2+)</name>
        <dbReference type="ChEBI" id="CHEBI:18420"/>
        <label>1</label>
    </ligand>
</feature>
<keyword evidence="15" id="KW-1185">Reference proteome</keyword>
<evidence type="ECO:0000256" key="5">
    <source>
        <dbReference type="ARBA" id="ARBA00012730"/>
    </source>
</evidence>
<evidence type="ECO:0000313" key="14">
    <source>
        <dbReference type="EMBL" id="BAM83279.1"/>
    </source>
</evidence>
<evidence type="ECO:0000256" key="1">
    <source>
        <dbReference type="ARBA" id="ARBA00004496"/>
    </source>
</evidence>
<feature type="binding site" evidence="11">
    <location>
        <position position="23"/>
    </location>
    <ligand>
        <name>alpha-D-mannose 1-phosphate</name>
        <dbReference type="ChEBI" id="CHEBI:58409"/>
    </ligand>
</feature>
<protein>
    <recommendedName>
        <fullName evidence="5 13">Phosphomannomutase</fullName>
        <ecNumber evidence="5 13">5.4.2.8</ecNumber>
    </recommendedName>
</protein>
<dbReference type="Proteomes" id="UP000007014">
    <property type="component" value="Chromosome 20"/>
</dbReference>
<feature type="binding site" evidence="11">
    <location>
        <position position="181"/>
    </location>
    <ligand>
        <name>alpha-D-mannose 1-phosphate</name>
        <dbReference type="ChEBI" id="CHEBI:58409"/>
    </ligand>
</feature>
<reference evidence="14 15" key="2">
    <citation type="journal article" date="2007" name="BMC Biol.">
        <title>A 100%-complete sequence reveals unusually simple genomic features in the hot-spring red alga Cyanidioschyzon merolae.</title>
        <authorList>
            <person name="Nozaki H."/>
            <person name="Takano H."/>
            <person name="Misumi O."/>
            <person name="Terasawa K."/>
            <person name="Matsuzaki M."/>
            <person name="Maruyama S."/>
            <person name="Nishida K."/>
            <person name="Yagisawa F."/>
            <person name="Yoshida Y."/>
            <person name="Fujiwara T."/>
            <person name="Takio S."/>
            <person name="Tamura K."/>
            <person name="Chung S.J."/>
            <person name="Nakamura S."/>
            <person name="Kuroiwa H."/>
            <person name="Tanaka K."/>
            <person name="Sato N."/>
            <person name="Kuroiwa T."/>
        </authorList>
    </citation>
    <scope>NUCLEOTIDE SEQUENCE [LARGE SCALE GENOMIC DNA]</scope>
    <source>
        <strain evidence="14 15">10D</strain>
    </source>
</reference>
<evidence type="ECO:0000256" key="12">
    <source>
        <dbReference type="PIRSR" id="PIRSR605002-3"/>
    </source>
</evidence>
<dbReference type="SFLD" id="SFLDF00445">
    <property type="entry name" value="alpha-phosphomannomutase"/>
    <property type="match status" value="1"/>
</dbReference>
<evidence type="ECO:0000256" key="10">
    <source>
        <dbReference type="PIRSR" id="PIRSR605002-1"/>
    </source>
</evidence>
<organism evidence="14 15">
    <name type="scientific">Cyanidioschyzon merolae (strain NIES-3377 / 10D)</name>
    <name type="common">Unicellular red alga</name>
    <dbReference type="NCBI Taxonomy" id="280699"/>
    <lineage>
        <taxon>Eukaryota</taxon>
        <taxon>Rhodophyta</taxon>
        <taxon>Bangiophyceae</taxon>
        <taxon>Cyanidiales</taxon>
        <taxon>Cyanidiaceae</taxon>
        <taxon>Cyanidioschyzon</taxon>
    </lineage>
</organism>
<dbReference type="InterPro" id="IPR043169">
    <property type="entry name" value="PMM_cap"/>
</dbReference>
<keyword evidence="6 13" id="KW-0963">Cytoplasm</keyword>
<dbReference type="InterPro" id="IPR005002">
    <property type="entry name" value="PMM"/>
</dbReference>
<dbReference type="GO" id="GO:0004615">
    <property type="term" value="F:phosphomannomutase activity"/>
    <property type="evidence" value="ECO:0007669"/>
    <property type="project" value="UniProtKB-EC"/>
</dbReference>
<accession>M1VCN2</accession>
<dbReference type="STRING" id="280699.M1VCN2"/>
<dbReference type="SFLD" id="SFLDG01143">
    <property type="entry name" value="C2.B.3:_Phosphomannomutase_Lik"/>
    <property type="match status" value="1"/>
</dbReference>
<evidence type="ECO:0000313" key="15">
    <source>
        <dbReference type="Proteomes" id="UP000007014"/>
    </source>
</evidence>
<comment type="subunit">
    <text evidence="4 13">Homodimer.</text>
</comment>
<evidence type="ECO:0000256" key="9">
    <source>
        <dbReference type="ARBA" id="ARBA00023235"/>
    </source>
</evidence>
<keyword evidence="7 12" id="KW-0479">Metal-binding</keyword>
<dbReference type="UniPathway" id="UPA00126">
    <property type="reaction ID" value="UER00424"/>
</dbReference>
<dbReference type="SFLD" id="SFLDS00003">
    <property type="entry name" value="Haloacid_Dehalogenase"/>
    <property type="match status" value="1"/>
</dbReference>
<comment type="cofactor">
    <cofactor evidence="12">
        <name>Mg(2+)</name>
        <dbReference type="ChEBI" id="CHEBI:18420"/>
    </cofactor>
</comment>
<dbReference type="OrthoDB" id="10264771at2759"/>
<dbReference type="Gene3D" id="3.40.50.1000">
    <property type="entry name" value="HAD superfamily/HAD-like"/>
    <property type="match status" value="1"/>
</dbReference>
<feature type="binding site" evidence="11">
    <location>
        <position position="125"/>
    </location>
    <ligand>
        <name>alpha-D-mannose 1-phosphate</name>
        <dbReference type="ChEBI" id="CHEBI:58409"/>
    </ligand>
</feature>
<name>M1VCN2_CYAM1</name>
<feature type="binding site" evidence="11">
    <location>
        <position position="183"/>
    </location>
    <ligand>
        <name>alpha-D-mannose 1-phosphate</name>
        <dbReference type="ChEBI" id="CHEBI:58409"/>
    </ligand>
</feature>
<dbReference type="PANTHER" id="PTHR10466">
    <property type="entry name" value="PHOSPHOMANNOMUTASE"/>
    <property type="match status" value="1"/>
</dbReference>
<comment type="catalytic activity">
    <reaction evidence="13">
        <text>alpha-D-mannose 1-phosphate = D-mannose 6-phosphate</text>
        <dbReference type="Rhea" id="RHEA:11140"/>
        <dbReference type="ChEBI" id="CHEBI:58409"/>
        <dbReference type="ChEBI" id="CHEBI:58735"/>
        <dbReference type="EC" id="5.4.2.8"/>
    </reaction>
</comment>
<dbReference type="NCBIfam" id="TIGR01484">
    <property type="entry name" value="HAD-SF-IIB"/>
    <property type="match status" value="1"/>
</dbReference>
<comment type="function">
    <text evidence="13">Involved in the synthesis of the GDP-mannose and dolichol-phosphate-mannose required for a number of critical mannosyl transfer reactions.</text>
</comment>
<evidence type="ECO:0000256" key="2">
    <source>
        <dbReference type="ARBA" id="ARBA00004699"/>
    </source>
</evidence>
<dbReference type="InterPro" id="IPR036412">
    <property type="entry name" value="HAD-like_sf"/>
</dbReference>
<dbReference type="GO" id="GO:0005829">
    <property type="term" value="C:cytosol"/>
    <property type="evidence" value="ECO:0007669"/>
    <property type="project" value="TreeGrafter"/>
</dbReference>
<dbReference type="Gene3D" id="3.30.1240.20">
    <property type="match status" value="1"/>
</dbReference>
<feature type="active site" description="Nucleophile" evidence="10">
    <location>
        <position position="14"/>
    </location>
</feature>
<evidence type="ECO:0000256" key="7">
    <source>
        <dbReference type="ARBA" id="ARBA00022723"/>
    </source>
</evidence>
<comment type="pathway">
    <text evidence="2 13">Nucleotide-sugar biosynthesis; GDP-alpha-D-mannose biosynthesis; alpha-D-mannose 1-phosphate from D-fructose 6-phosphate: step 2/2.</text>
</comment>
<dbReference type="FunFam" id="3.30.1240.20:FF:000001">
    <property type="entry name" value="Phosphomannomutase"/>
    <property type="match status" value="1"/>
</dbReference>
<dbReference type="SUPFAM" id="SSF56784">
    <property type="entry name" value="HAD-like"/>
    <property type="match status" value="1"/>
</dbReference>
<dbReference type="AlphaFoldDB" id="M1VCN2"/>
<dbReference type="EMBL" id="AP006502">
    <property type="protein sequence ID" value="BAM83279.1"/>
    <property type="molecule type" value="Genomic_DNA"/>
</dbReference>
<gene>
    <name evidence="14" type="ORF">CYME_CMT314C</name>
</gene>
<comment type="similarity">
    <text evidence="3 13">Belongs to the eukaryotic PMM family.</text>
</comment>
<dbReference type="KEGG" id="cme:CYME_CMT314C"/>
<dbReference type="GO" id="GO:0009298">
    <property type="term" value="P:GDP-mannose biosynthetic process"/>
    <property type="evidence" value="ECO:0007669"/>
    <property type="project" value="UniProtKB-UniPathway"/>
</dbReference>
<comment type="subcellular location">
    <subcellularLocation>
        <location evidence="1 13">Cytoplasm</location>
    </subcellularLocation>
</comment>
<dbReference type="InterPro" id="IPR023214">
    <property type="entry name" value="HAD_sf"/>
</dbReference>
<reference evidence="14 15" key="1">
    <citation type="journal article" date="2004" name="Nature">
        <title>Genome sequence of the ultrasmall unicellular red alga Cyanidioschyzon merolae 10D.</title>
        <authorList>
            <person name="Matsuzaki M."/>
            <person name="Misumi O."/>
            <person name="Shin-i T."/>
            <person name="Maruyama S."/>
            <person name="Takahara M."/>
            <person name="Miyagishima S."/>
            <person name="Mori T."/>
            <person name="Nishida K."/>
            <person name="Yagisawa F."/>
            <person name="Nishida K."/>
            <person name="Yoshida Y."/>
            <person name="Nishimura Y."/>
            <person name="Nakao S."/>
            <person name="Kobayashi T."/>
            <person name="Momoyama Y."/>
            <person name="Higashiyama T."/>
            <person name="Minoda A."/>
            <person name="Sano M."/>
            <person name="Nomoto H."/>
            <person name="Oishi K."/>
            <person name="Hayashi H."/>
            <person name="Ohta F."/>
            <person name="Nishizaka S."/>
            <person name="Haga S."/>
            <person name="Miura S."/>
            <person name="Morishita T."/>
            <person name="Kabeya Y."/>
            <person name="Terasawa K."/>
            <person name="Suzuki Y."/>
            <person name="Ishii Y."/>
            <person name="Asakawa S."/>
            <person name="Takano H."/>
            <person name="Ohta N."/>
            <person name="Kuroiwa H."/>
            <person name="Tanaka K."/>
            <person name="Shimizu N."/>
            <person name="Sugano S."/>
            <person name="Sato N."/>
            <person name="Nozaki H."/>
            <person name="Ogasawara N."/>
            <person name="Kohara Y."/>
            <person name="Kuroiwa T."/>
        </authorList>
    </citation>
    <scope>NUCLEOTIDE SEQUENCE [LARGE SCALE GENOMIC DNA]</scope>
    <source>
        <strain evidence="14 15">10D</strain>
    </source>
</reference>
<dbReference type="eggNOG" id="KOG3189">
    <property type="taxonomic scope" value="Eukaryota"/>
</dbReference>
<evidence type="ECO:0000256" key="6">
    <source>
        <dbReference type="ARBA" id="ARBA00022490"/>
    </source>
</evidence>
<dbReference type="RefSeq" id="XP_005539315.1">
    <property type="nucleotide sequence ID" value="XM_005539258.1"/>
</dbReference>
<feature type="binding site" evidence="11">
    <location>
        <position position="136"/>
    </location>
    <ligand>
        <name>alpha-D-mannose 1-phosphate</name>
        <dbReference type="ChEBI" id="CHEBI:58409"/>
    </ligand>
</feature>
<dbReference type="HOGENOM" id="CLU_065642_0_1_1"/>
<evidence type="ECO:0000256" key="11">
    <source>
        <dbReference type="PIRSR" id="PIRSR605002-2"/>
    </source>
</evidence>
<dbReference type="GO" id="GO:0006487">
    <property type="term" value="P:protein N-linked glycosylation"/>
    <property type="evidence" value="ECO:0007669"/>
    <property type="project" value="TreeGrafter"/>
</dbReference>
<dbReference type="EC" id="5.4.2.8" evidence="5 13"/>
<evidence type="ECO:0000256" key="8">
    <source>
        <dbReference type="ARBA" id="ARBA00022842"/>
    </source>
</evidence>
<feature type="binding site" evidence="12">
    <location>
        <position position="16"/>
    </location>
    <ligand>
        <name>Mg(2+)</name>
        <dbReference type="ChEBI" id="CHEBI:18420"/>
        <label>1</label>
    </ligand>
</feature>